<dbReference type="Gene3D" id="2.120.10.80">
    <property type="entry name" value="Kelch-type beta propeller"/>
    <property type="match status" value="1"/>
</dbReference>
<dbReference type="PROSITE" id="PS50896">
    <property type="entry name" value="LISH"/>
    <property type="match status" value="4"/>
</dbReference>
<dbReference type="EMBL" id="JTDY01000937">
    <property type="protein sequence ID" value="KOB75367.1"/>
    <property type="molecule type" value="Genomic_DNA"/>
</dbReference>
<dbReference type="InterPro" id="IPR015915">
    <property type="entry name" value="Kelch-typ_b-propeller"/>
</dbReference>
<dbReference type="PANTHER" id="PTHR15526:SF5">
    <property type="entry name" value="MUSKELIN"/>
    <property type="match status" value="1"/>
</dbReference>
<protein>
    <submittedName>
        <fullName evidence="4">Putative Muskelin</fullName>
    </submittedName>
</protein>
<dbReference type="InterPro" id="IPR052456">
    <property type="entry name" value="CTLH_complex_component"/>
</dbReference>
<keyword evidence="5" id="KW-1185">Reference proteome</keyword>
<dbReference type="InterPro" id="IPR008979">
    <property type="entry name" value="Galactose-bd-like_sf"/>
</dbReference>
<dbReference type="SMART" id="SM00667">
    <property type="entry name" value="LisH"/>
    <property type="match status" value="4"/>
</dbReference>
<name>A0A0L7LIV1_OPEBR</name>
<proteinExistence type="predicted"/>
<dbReference type="InterPro" id="IPR006594">
    <property type="entry name" value="LisH"/>
</dbReference>
<feature type="domain" description="Muskelin N-terminal" evidence="3">
    <location>
        <begin position="7"/>
        <end position="162"/>
    </location>
</feature>
<evidence type="ECO:0000313" key="5">
    <source>
        <dbReference type="Proteomes" id="UP000037510"/>
    </source>
</evidence>
<dbReference type="AlphaFoldDB" id="A0A0L7LIV1"/>
<dbReference type="SUPFAM" id="SSF50965">
    <property type="entry name" value="Galactose oxidase, central domain"/>
    <property type="match status" value="1"/>
</dbReference>
<sequence length="888" mass="101125">MDTKHETTKLKYTIHKFSTYSVNFLPQYILQNTPGDLLSRWFTDSTSPNQYLILKLQTPAIVESITFGKYTKSHVSNLKKFQIFGGTRENNMSLLLQAGLKNDAEAEVLKLRHKTQDGLYLPVNYIKIVPLQSWGPAYNYSIWFVELMGMSQHDLISQALETINLSGVQLEGPVQSRLWNALVEEGDFQLTEKIFTEAVAGKFIHLRRRRYKDAFEALSRESGVQLEGPVQSRLWNALVEEGDFQLTEKIFTEAVAGKFIHLRRRRYKDAFEALSRESGVQLEGPVQSRLWNALVEEGDFQLTEKIFTEAVAGKFIHLRRRRYKDAFEALSRESGVQLEGLVQSRLWNALVEEHLRRRRYKDAFEALSRESGVQLEGPVQSRLWNALVEEGDFQLTEKIFTEAVAGKFINLRRRRYKDAFEALSRESGVQLEGPVQSRLWNALITACSSQVEAKLSAPVMRPPPGFGPRPFDLNSIDRDVQADGPLNGQNGDADMGDIACGPDGCCGKPGPRDLDDLWAYSTTEEKWTLLCRRSQQAGGPGPRSCHKMVFDPVHRRLYTLGRDEAANPQYSGLYAYYIATNTWQLLLPDKHSLPAPQSRVSHSMLFHPVSNTQYSILGPVRVLHSDEHVAAPPAGQALAARAAVARLALHALPSVNTQYSGLYAYYIATNTWQLLLPDKHSLPAPQSRGMSKEKERRVYNTLWVFSLQRLTWNCVYRNESVSPNEPRPRFAHQLVYDPVNKNHPRVRLDDLWSLELLRPSARDVQRRAVVLHDEEAASPAEWSARHDRLRLYEELCMYFRTSTVPPDSDVTDLVLGGDEESLSEPFRPFEEIPAPEPETWEVGHDEEAASPAEWSARHDRLRLYEELCMYFRPSTVPPDSDVTDLVTL</sequence>
<dbReference type="PANTHER" id="PTHR15526">
    <property type="entry name" value="MUSKELIN"/>
    <property type="match status" value="1"/>
</dbReference>
<evidence type="ECO:0000259" key="3">
    <source>
        <dbReference type="Pfam" id="PF06588"/>
    </source>
</evidence>
<reference evidence="4 5" key="1">
    <citation type="journal article" date="2015" name="Genome Biol. Evol.">
        <title>The genome of winter moth (Operophtera brumata) provides a genomic perspective on sexual dimorphism and phenology.</title>
        <authorList>
            <person name="Derks M.F."/>
            <person name="Smit S."/>
            <person name="Salis L."/>
            <person name="Schijlen E."/>
            <person name="Bossers A."/>
            <person name="Mateman C."/>
            <person name="Pijl A.S."/>
            <person name="de Ridder D."/>
            <person name="Groenen M.A."/>
            <person name="Visser M.E."/>
            <person name="Megens H.J."/>
        </authorList>
    </citation>
    <scope>NUCLEOTIDE SEQUENCE [LARGE SCALE GENOMIC DNA]</scope>
    <source>
        <strain evidence="4">WM2013NL</strain>
        <tissue evidence="4">Head and thorax</tissue>
    </source>
</reference>
<accession>A0A0L7LIV1</accession>
<keyword evidence="1" id="KW-0880">Kelch repeat</keyword>
<dbReference type="SUPFAM" id="SSF49785">
    <property type="entry name" value="Galactose-binding domain-like"/>
    <property type="match status" value="1"/>
</dbReference>
<dbReference type="STRING" id="104452.A0A0L7LIV1"/>
<dbReference type="Proteomes" id="UP000037510">
    <property type="component" value="Unassembled WGS sequence"/>
</dbReference>
<keyword evidence="2" id="KW-0677">Repeat</keyword>
<dbReference type="InterPro" id="IPR010565">
    <property type="entry name" value="Muskelin_N"/>
</dbReference>
<evidence type="ECO:0000313" key="4">
    <source>
        <dbReference type="EMBL" id="KOB75367.1"/>
    </source>
</evidence>
<comment type="caution">
    <text evidence="4">The sequence shown here is derived from an EMBL/GenBank/DDBJ whole genome shotgun (WGS) entry which is preliminary data.</text>
</comment>
<evidence type="ECO:0000256" key="2">
    <source>
        <dbReference type="ARBA" id="ARBA00022737"/>
    </source>
</evidence>
<dbReference type="Pfam" id="PF06588">
    <property type="entry name" value="Muskelin_N"/>
    <property type="match status" value="1"/>
</dbReference>
<dbReference type="Gene3D" id="2.60.120.260">
    <property type="entry name" value="Galactose-binding domain-like"/>
    <property type="match status" value="1"/>
</dbReference>
<evidence type="ECO:0000256" key="1">
    <source>
        <dbReference type="ARBA" id="ARBA00022441"/>
    </source>
</evidence>
<organism evidence="4 5">
    <name type="scientific">Operophtera brumata</name>
    <name type="common">Winter moth</name>
    <name type="synonym">Phalaena brumata</name>
    <dbReference type="NCBI Taxonomy" id="104452"/>
    <lineage>
        <taxon>Eukaryota</taxon>
        <taxon>Metazoa</taxon>
        <taxon>Ecdysozoa</taxon>
        <taxon>Arthropoda</taxon>
        <taxon>Hexapoda</taxon>
        <taxon>Insecta</taxon>
        <taxon>Pterygota</taxon>
        <taxon>Neoptera</taxon>
        <taxon>Endopterygota</taxon>
        <taxon>Lepidoptera</taxon>
        <taxon>Glossata</taxon>
        <taxon>Ditrysia</taxon>
        <taxon>Geometroidea</taxon>
        <taxon>Geometridae</taxon>
        <taxon>Larentiinae</taxon>
        <taxon>Operophtera</taxon>
    </lineage>
</organism>
<dbReference type="GO" id="GO:0005737">
    <property type="term" value="C:cytoplasm"/>
    <property type="evidence" value="ECO:0007669"/>
    <property type="project" value="TreeGrafter"/>
</dbReference>
<dbReference type="InterPro" id="IPR011043">
    <property type="entry name" value="Gal_Oxase/kelch_b-propeller"/>
</dbReference>
<gene>
    <name evidence="4" type="ORF">OBRU01_04946</name>
</gene>